<keyword evidence="1" id="KW-0732">Signal</keyword>
<dbReference type="PROSITE" id="PS51257">
    <property type="entry name" value="PROKAR_LIPOPROTEIN"/>
    <property type="match status" value="1"/>
</dbReference>
<organism evidence="2 3">
    <name type="scientific">Flammeovirga pectinis</name>
    <dbReference type="NCBI Taxonomy" id="2494373"/>
    <lineage>
        <taxon>Bacteria</taxon>
        <taxon>Pseudomonadati</taxon>
        <taxon>Bacteroidota</taxon>
        <taxon>Cytophagia</taxon>
        <taxon>Cytophagales</taxon>
        <taxon>Flammeovirgaceae</taxon>
        <taxon>Flammeovirga</taxon>
    </lineage>
</organism>
<protein>
    <recommendedName>
        <fullName evidence="4">RagB/SusD family nutrient uptake outer membrane protein</fullName>
    </recommendedName>
</protein>
<keyword evidence="3" id="KW-1185">Reference proteome</keyword>
<dbReference type="InterPro" id="IPR011990">
    <property type="entry name" value="TPR-like_helical_dom_sf"/>
</dbReference>
<dbReference type="AlphaFoldDB" id="A0A3Q9FQW6"/>
<reference evidence="2 3" key="1">
    <citation type="submission" date="2018-12" db="EMBL/GenBank/DDBJ databases">
        <title>Flammeovirga pectinis sp. nov., isolated from the gut of the Korean scallop, Patinopecten yessoensis.</title>
        <authorList>
            <person name="Bae J.-W."/>
            <person name="Jeong Y.-S."/>
            <person name="Kang W."/>
        </authorList>
    </citation>
    <scope>NUCLEOTIDE SEQUENCE [LARGE SCALE GENOMIC DNA]</scope>
    <source>
        <strain evidence="2 3">L12M1</strain>
    </source>
</reference>
<feature type="signal peptide" evidence="1">
    <location>
        <begin position="1"/>
        <end position="22"/>
    </location>
</feature>
<accession>A0A3Q9FQW6</accession>
<feature type="chain" id="PRO_5018705091" description="RagB/SusD family nutrient uptake outer membrane protein" evidence="1">
    <location>
        <begin position="23"/>
        <end position="473"/>
    </location>
</feature>
<dbReference type="RefSeq" id="WP_126617943.1">
    <property type="nucleotide sequence ID" value="NZ_CP034562.1"/>
</dbReference>
<evidence type="ECO:0000313" key="2">
    <source>
        <dbReference type="EMBL" id="AZQ64346.1"/>
    </source>
</evidence>
<dbReference type="InterPro" id="IPR041662">
    <property type="entry name" value="SusD-like_2"/>
</dbReference>
<evidence type="ECO:0000256" key="1">
    <source>
        <dbReference type="SAM" id="SignalP"/>
    </source>
</evidence>
<name>A0A3Q9FQW6_9BACT</name>
<dbReference type="Proteomes" id="UP000267268">
    <property type="component" value="Chromosome 1"/>
</dbReference>
<gene>
    <name evidence="2" type="ORF">EI427_19650</name>
</gene>
<dbReference type="Gene3D" id="1.25.40.390">
    <property type="match status" value="1"/>
</dbReference>
<dbReference type="Pfam" id="PF12771">
    <property type="entry name" value="SusD-like_2"/>
    <property type="match status" value="1"/>
</dbReference>
<proteinExistence type="predicted"/>
<sequence length="473" mass="51999">MKNILKSVLLATAIAGTSMSCAKLVEGENVSPNSPTSAPAEIVMPSSQLALAFVNEGDIARIAGMWSGYFTGSDRQYTALNNYLTVATDYDSSWDNLYREAIANAINALNGAIENNNRVLQGYCKVVIANSLGLATNLWGDVPASQISDIENYPMPVFDSQADVYNYVQTLLDEAIADIESGQGGVSQDLLNVNVKALYTLKARYYMHVKDYSMALSNANKGITDTSEDMFISHGTSPYIDANTYWMFVAYERAGYMTANEAFAVDYIKGRTNAKTNMAHIWNYLYTEVTDEVTGDITGYNLNTSGFFAQDRAFPLTTLQETQLIKAEAAARTNDLAVSLTAINEYRAYMNSGGYIAPEFQVLGDEDNPIVMQYDPYVEADFQSGGLLNDGSLAEDKAYLKEVLAARYTTLVGLLEGFSDVRRTYNESEVRVPVTPTVGAKLPQRLLYPQIEVNTNQNLVEVVDLFTPTPVNQ</sequence>
<dbReference type="EMBL" id="CP034562">
    <property type="protein sequence ID" value="AZQ64346.1"/>
    <property type="molecule type" value="Genomic_DNA"/>
</dbReference>
<evidence type="ECO:0008006" key="4">
    <source>
        <dbReference type="Google" id="ProtNLM"/>
    </source>
</evidence>
<dbReference type="KEGG" id="fll:EI427_19650"/>
<dbReference type="SUPFAM" id="SSF48452">
    <property type="entry name" value="TPR-like"/>
    <property type="match status" value="1"/>
</dbReference>
<evidence type="ECO:0000313" key="3">
    <source>
        <dbReference type="Proteomes" id="UP000267268"/>
    </source>
</evidence>
<dbReference type="OrthoDB" id="622163at2"/>